<name>A0A8J3J9B6_9ACTN</name>
<dbReference type="Proteomes" id="UP000612808">
    <property type="component" value="Unassembled WGS sequence"/>
</dbReference>
<sequence length="232" mass="26290">MASVTVHDPSRFQVRDGTLPAMTARANAHETVLAHRAFCRVSGVLAMRIAAVRSGRLRRAGTLARHLRSYQRSLRGHQDARDRLLWPALLARCDLGADLVLRMQAHHVRVTATLAAVDAALPDWAATADEDDRDRLVATLIEHRAVLAEHSDEEHRDLLPLAAEHLAAHEWQALRARTVARLPRPRLLTYLGIVLAHADRGERRLVLTALPRRARLIWYLLGWSRRPRWIRP</sequence>
<evidence type="ECO:0000313" key="3">
    <source>
        <dbReference type="Proteomes" id="UP000612808"/>
    </source>
</evidence>
<dbReference type="CDD" id="cd12108">
    <property type="entry name" value="Hr-like"/>
    <property type="match status" value="1"/>
</dbReference>
<dbReference type="Pfam" id="PF01814">
    <property type="entry name" value="Hemerythrin"/>
    <property type="match status" value="1"/>
</dbReference>
<gene>
    <name evidence="2" type="ORF">Aru02nite_71720</name>
</gene>
<proteinExistence type="predicted"/>
<dbReference type="AlphaFoldDB" id="A0A8J3J9B6"/>
<feature type="domain" description="Hemerythrin-like" evidence="1">
    <location>
        <begin position="34"/>
        <end position="162"/>
    </location>
</feature>
<reference evidence="2" key="1">
    <citation type="submission" date="2021-01" db="EMBL/GenBank/DDBJ databases">
        <title>Whole genome shotgun sequence of Actinocatenispora rupis NBRC 107355.</title>
        <authorList>
            <person name="Komaki H."/>
            <person name="Tamura T."/>
        </authorList>
    </citation>
    <scope>NUCLEOTIDE SEQUENCE</scope>
    <source>
        <strain evidence="2">NBRC 107355</strain>
    </source>
</reference>
<dbReference type="Gene3D" id="1.20.120.520">
    <property type="entry name" value="nmb1532 protein domain like"/>
    <property type="match status" value="1"/>
</dbReference>
<protein>
    <recommendedName>
        <fullName evidence="1">Hemerythrin-like domain-containing protein</fullName>
    </recommendedName>
</protein>
<organism evidence="2 3">
    <name type="scientific">Actinocatenispora rupis</name>
    <dbReference type="NCBI Taxonomy" id="519421"/>
    <lineage>
        <taxon>Bacteria</taxon>
        <taxon>Bacillati</taxon>
        <taxon>Actinomycetota</taxon>
        <taxon>Actinomycetes</taxon>
        <taxon>Micromonosporales</taxon>
        <taxon>Micromonosporaceae</taxon>
        <taxon>Actinocatenispora</taxon>
    </lineage>
</organism>
<dbReference type="EMBL" id="BOMB01000056">
    <property type="protein sequence ID" value="GID16283.1"/>
    <property type="molecule type" value="Genomic_DNA"/>
</dbReference>
<evidence type="ECO:0000313" key="2">
    <source>
        <dbReference type="EMBL" id="GID16283.1"/>
    </source>
</evidence>
<evidence type="ECO:0000259" key="1">
    <source>
        <dbReference type="Pfam" id="PF01814"/>
    </source>
</evidence>
<accession>A0A8J3J9B6</accession>
<keyword evidence="3" id="KW-1185">Reference proteome</keyword>
<dbReference type="InterPro" id="IPR012312">
    <property type="entry name" value="Hemerythrin-like"/>
</dbReference>
<comment type="caution">
    <text evidence="2">The sequence shown here is derived from an EMBL/GenBank/DDBJ whole genome shotgun (WGS) entry which is preliminary data.</text>
</comment>